<keyword evidence="2" id="KW-0067">ATP-binding</keyword>
<dbReference type="RefSeq" id="WP_034395803.1">
    <property type="nucleotide sequence ID" value="NZ_AWTO01000182.1"/>
</dbReference>
<dbReference type="Gene3D" id="3.30.450.40">
    <property type="match status" value="1"/>
</dbReference>
<evidence type="ECO:0000256" key="4">
    <source>
        <dbReference type="ARBA" id="ARBA00023125"/>
    </source>
</evidence>
<comment type="caution">
    <text evidence="8">The sequence shown here is derived from an EMBL/GenBank/DDBJ whole genome shotgun (WGS) entry which is preliminary data.</text>
</comment>
<dbReference type="InterPro" id="IPR027417">
    <property type="entry name" value="P-loop_NTPase"/>
</dbReference>
<name>A0A0E3C6K1_9BURK</name>
<dbReference type="InterPro" id="IPR003593">
    <property type="entry name" value="AAA+_ATPase"/>
</dbReference>
<keyword evidence="9" id="KW-1185">Reference proteome</keyword>
<dbReference type="GO" id="GO:0005524">
    <property type="term" value="F:ATP binding"/>
    <property type="evidence" value="ECO:0007669"/>
    <property type="project" value="UniProtKB-KW"/>
</dbReference>
<organism evidence="8 9">
    <name type="scientific">Comamonas thiooxydans</name>
    <dbReference type="NCBI Taxonomy" id="363952"/>
    <lineage>
        <taxon>Bacteria</taxon>
        <taxon>Pseudomonadati</taxon>
        <taxon>Pseudomonadota</taxon>
        <taxon>Betaproteobacteria</taxon>
        <taxon>Burkholderiales</taxon>
        <taxon>Comamonadaceae</taxon>
        <taxon>Comamonas</taxon>
    </lineage>
</organism>
<dbReference type="Proteomes" id="UP000029549">
    <property type="component" value="Unassembled WGS sequence"/>
</dbReference>
<dbReference type="SMART" id="SM00065">
    <property type="entry name" value="GAF"/>
    <property type="match status" value="1"/>
</dbReference>
<dbReference type="InterPro" id="IPR002078">
    <property type="entry name" value="Sigma_54_int"/>
</dbReference>
<dbReference type="InterPro" id="IPR025944">
    <property type="entry name" value="Sigma_54_int_dom_CS"/>
</dbReference>
<evidence type="ECO:0000256" key="3">
    <source>
        <dbReference type="ARBA" id="ARBA00023015"/>
    </source>
</evidence>
<dbReference type="GO" id="GO:0003677">
    <property type="term" value="F:DNA binding"/>
    <property type="evidence" value="ECO:0007669"/>
    <property type="project" value="UniProtKB-KW"/>
</dbReference>
<dbReference type="Pfam" id="PF00158">
    <property type="entry name" value="Sigma54_activat"/>
    <property type="match status" value="1"/>
</dbReference>
<reference evidence="8 9" key="1">
    <citation type="submission" date="2013-09" db="EMBL/GenBank/DDBJ databases">
        <title>High correlation between genotypes and phenotypes of environmental bacteria Comamonas testosteroni strains.</title>
        <authorList>
            <person name="Liu L."/>
            <person name="Zhu W."/>
            <person name="Xia X."/>
            <person name="Xu B."/>
            <person name="Luo M."/>
            <person name="Wang G."/>
        </authorList>
    </citation>
    <scope>NUCLEOTIDE SEQUENCE [LARGE SCALE GENOMIC DNA]</scope>
    <source>
        <strain evidence="8 9">DF2</strain>
    </source>
</reference>
<keyword evidence="5" id="KW-0804">Transcription</keyword>
<dbReference type="InterPro" id="IPR029016">
    <property type="entry name" value="GAF-like_dom_sf"/>
</dbReference>
<feature type="region of interest" description="Disordered" evidence="6">
    <location>
        <begin position="178"/>
        <end position="198"/>
    </location>
</feature>
<dbReference type="Pfam" id="PF25601">
    <property type="entry name" value="AAA_lid_14"/>
    <property type="match status" value="1"/>
</dbReference>
<feature type="domain" description="Sigma-54 factor interaction" evidence="7">
    <location>
        <begin position="194"/>
        <end position="423"/>
    </location>
</feature>
<evidence type="ECO:0000313" key="9">
    <source>
        <dbReference type="Proteomes" id="UP000029549"/>
    </source>
</evidence>
<dbReference type="Gene3D" id="3.40.50.300">
    <property type="entry name" value="P-loop containing nucleotide triphosphate hydrolases"/>
    <property type="match status" value="1"/>
</dbReference>
<keyword evidence="4" id="KW-0238">DNA-binding</keyword>
<dbReference type="Gene3D" id="1.10.8.60">
    <property type="match status" value="1"/>
</dbReference>
<dbReference type="SUPFAM" id="SSF52540">
    <property type="entry name" value="P-loop containing nucleoside triphosphate hydrolases"/>
    <property type="match status" value="1"/>
</dbReference>
<dbReference type="PROSITE" id="PS50045">
    <property type="entry name" value="SIGMA54_INTERACT_4"/>
    <property type="match status" value="1"/>
</dbReference>
<dbReference type="InterPro" id="IPR025662">
    <property type="entry name" value="Sigma_54_int_dom_ATP-bd_1"/>
</dbReference>
<dbReference type="SMART" id="SM00382">
    <property type="entry name" value="AAA"/>
    <property type="match status" value="1"/>
</dbReference>
<dbReference type="PANTHER" id="PTHR32071:SF35">
    <property type="entry name" value="ANAEROBIC NITRIC OXIDE REDUCTASE TRANSCRIPTION REGULATOR NORR"/>
    <property type="match status" value="1"/>
</dbReference>
<accession>A0A0E3C6K1</accession>
<dbReference type="CDD" id="cd00009">
    <property type="entry name" value="AAA"/>
    <property type="match status" value="1"/>
</dbReference>
<dbReference type="FunFam" id="3.40.50.300:FF:000006">
    <property type="entry name" value="DNA-binding transcriptional regulator NtrC"/>
    <property type="match status" value="1"/>
</dbReference>
<dbReference type="PROSITE" id="PS00675">
    <property type="entry name" value="SIGMA54_INTERACT_1"/>
    <property type="match status" value="1"/>
</dbReference>
<keyword evidence="3" id="KW-0805">Transcription regulation</keyword>
<dbReference type="GO" id="GO:0006355">
    <property type="term" value="P:regulation of DNA-templated transcription"/>
    <property type="evidence" value="ECO:0007669"/>
    <property type="project" value="InterPro"/>
</dbReference>
<evidence type="ECO:0000256" key="5">
    <source>
        <dbReference type="ARBA" id="ARBA00023163"/>
    </source>
</evidence>
<dbReference type="InterPro" id="IPR003018">
    <property type="entry name" value="GAF"/>
</dbReference>
<dbReference type="SUPFAM" id="SSF55781">
    <property type="entry name" value="GAF domain-like"/>
    <property type="match status" value="1"/>
</dbReference>
<dbReference type="PANTHER" id="PTHR32071">
    <property type="entry name" value="TRANSCRIPTIONAL REGULATORY PROTEIN"/>
    <property type="match status" value="1"/>
</dbReference>
<proteinExistence type="predicted"/>
<dbReference type="Gene3D" id="1.10.10.60">
    <property type="entry name" value="Homeodomain-like"/>
    <property type="match status" value="1"/>
</dbReference>
<dbReference type="InterPro" id="IPR058031">
    <property type="entry name" value="AAA_lid_NorR"/>
</dbReference>
<dbReference type="Pfam" id="PF01590">
    <property type="entry name" value="GAF"/>
    <property type="match status" value="1"/>
</dbReference>
<evidence type="ECO:0000259" key="7">
    <source>
        <dbReference type="PROSITE" id="PS50045"/>
    </source>
</evidence>
<protein>
    <submittedName>
        <fullName evidence="8">Transcriptional regulator</fullName>
    </submittedName>
</protein>
<gene>
    <name evidence="8" type="ORF">P608_01635</name>
</gene>
<keyword evidence="1" id="KW-0547">Nucleotide-binding</keyword>
<evidence type="ECO:0000313" key="8">
    <source>
        <dbReference type="EMBL" id="KGH21446.1"/>
    </source>
</evidence>
<evidence type="ECO:0000256" key="2">
    <source>
        <dbReference type="ARBA" id="ARBA00022840"/>
    </source>
</evidence>
<dbReference type="EMBL" id="AWTP01000002">
    <property type="protein sequence ID" value="KGH21446.1"/>
    <property type="molecule type" value="Genomic_DNA"/>
</dbReference>
<dbReference type="SUPFAM" id="SSF46689">
    <property type="entry name" value="Homeodomain-like"/>
    <property type="match status" value="1"/>
</dbReference>
<dbReference type="PROSITE" id="PS00688">
    <property type="entry name" value="SIGMA54_INTERACT_3"/>
    <property type="match status" value="1"/>
</dbReference>
<sequence>MTTSHILNAVSPLIADLAQDLSERERLRRLLAALRNLLPADAVALLKLEGEWLRPMAIDGLMPDTLGRRFRLGEHPRFAQLLAAGQAMRFEPDSPLPDPYDGLVAHKGQAISELHVHDCMGCVLQLGGLPWGLLTLDALEPGRFADPAALAMLQAFSNLAAATVATAERVHQLSQLARGASGSASPAAPQERGLQGASPVMRQLQKDIALVAASDLCVLVTGETGTGKELVAQAVHAQSGRADKPMISINCAALPDNLVESELFGHVRGAFTGALSERSGKFEQAHQGTLFLDEVGELSLPVQAKLLRVLQSGQLQRLGSDREHHVDVRVIAATNRDLAAEVHAGRMRADFYHRLNVYPLAVPPLRERDSDVLQLAGYFLEENRSRLRLGGLRLDAAAQAALLNRSWPGNVRELEHCISRAVLRALSRNDGSASRAGTRLRIVTLGLADLWERAEAPAAAQATAPMDPATPAAAPEAGLRAAVSAYERQLVSSSLARHRGSWAAAARELQLDRANLQRLAKRLEIDRP</sequence>
<dbReference type="NCBIfam" id="NF003451">
    <property type="entry name" value="PRK05022.1"/>
    <property type="match status" value="1"/>
</dbReference>
<evidence type="ECO:0000256" key="6">
    <source>
        <dbReference type="SAM" id="MobiDB-lite"/>
    </source>
</evidence>
<evidence type="ECO:0000256" key="1">
    <source>
        <dbReference type="ARBA" id="ARBA00022741"/>
    </source>
</evidence>
<feature type="compositionally biased region" description="Low complexity" evidence="6">
    <location>
        <begin position="179"/>
        <end position="189"/>
    </location>
</feature>
<dbReference type="InterPro" id="IPR009057">
    <property type="entry name" value="Homeodomain-like_sf"/>
</dbReference>
<dbReference type="AlphaFoldDB" id="A0A0E3C6K1"/>